<feature type="transmembrane region" description="Helical" evidence="7">
    <location>
        <begin position="397"/>
        <end position="416"/>
    </location>
</feature>
<evidence type="ECO:0000256" key="1">
    <source>
        <dbReference type="ARBA" id="ARBA00000085"/>
    </source>
</evidence>
<reference evidence="9" key="1">
    <citation type="submission" date="2021-08" db="EMBL/GenBank/DDBJ databases">
        <title>Prevotella lacticifex sp. nov., isolated from rumen of cow.</title>
        <authorList>
            <person name="Shinkai T."/>
            <person name="Ikeyama N."/>
            <person name="Kumagai M."/>
            <person name="Ohmori H."/>
            <person name="Sakamoto M."/>
            <person name="Ohkuma M."/>
            <person name="Mitsumori M."/>
        </authorList>
    </citation>
    <scope>NUCLEOTIDE SEQUENCE</scope>
    <source>
        <strain evidence="9">JCM 8259</strain>
    </source>
</reference>
<dbReference type="InterPro" id="IPR003594">
    <property type="entry name" value="HATPase_dom"/>
</dbReference>
<name>A0AA37I3U5_XYLRU</name>
<dbReference type="InterPro" id="IPR003661">
    <property type="entry name" value="HisK_dim/P_dom"/>
</dbReference>
<dbReference type="Pfam" id="PF02518">
    <property type="entry name" value="HATPase_c"/>
    <property type="match status" value="1"/>
</dbReference>
<evidence type="ECO:0000256" key="7">
    <source>
        <dbReference type="SAM" id="Phobius"/>
    </source>
</evidence>
<dbReference type="CDD" id="cd00075">
    <property type="entry name" value="HATPase"/>
    <property type="match status" value="1"/>
</dbReference>
<organism evidence="9 10">
    <name type="scientific">Xylanibacter ruminicola</name>
    <name type="common">Prevotella ruminicola</name>
    <dbReference type="NCBI Taxonomy" id="839"/>
    <lineage>
        <taxon>Bacteria</taxon>
        <taxon>Pseudomonadati</taxon>
        <taxon>Bacteroidota</taxon>
        <taxon>Bacteroidia</taxon>
        <taxon>Bacteroidales</taxon>
        <taxon>Prevotellaceae</taxon>
        <taxon>Xylanibacter</taxon>
    </lineage>
</organism>
<dbReference type="SMART" id="SM00388">
    <property type="entry name" value="HisKA"/>
    <property type="match status" value="1"/>
</dbReference>
<dbReference type="PROSITE" id="PS51257">
    <property type="entry name" value="PROKAR_LIPOPROTEIN"/>
    <property type="match status" value="1"/>
</dbReference>
<accession>A0AA37I3U5</accession>
<sequence length="658" mass="74848">MKKKLLTIAISIAGAFLLPISLTGCHDAEFKERCEDAEHMVYDAYLDKDYNRIIELTDSVEQLGLFSEGKADYWMGYAYDRLMQKRMAELYWKRGLTAVENSTGDEDVRVYAGIAQRLAGLKYLWGEYEAVLKIAQPAIDRLEKLGCDTTSEYTNLLIYAGCCQTRHGISEAATNKNFNRAYDFHLDYIKRHNYATSYRDAIVGVISISYNYIEIHDYEKALIWLDRMAQLIRGYESAKDARKDYAEKQWARYHIYRAITLEGLHRSAEAAECYQNFMKTGMSRTPEGSNLSGTYLGVAGRWQEAADNFKDLNELLKEYKVSYTLEMIQKVMLKKYEANRNAGRLDSAKAISIDIIEHLDSVINISRHADALEQEAVHQKELEMAAEREKNLHTRQAWRLVSLIILIVIMLIYIVLRHRSQARLAKALEHAKESDRMKTAFVQHISHEIRTPLNIITGFAQVVSNPDYDLSDEDRNRIMADISHNTTEITNFVNELLELSESESQSMYQLADEVDVTAICQEAIDASEADNQGRLALSVSSKLPADYRLKSNATAIRKILDRLMSNALKFTTKGSVTIKVKADNKQLQIAVEDTGKGIPKDQQERVFERFYKVDSFVQGIGLGLTVARRSAELLGGTLTIDPDYTTGCRFVITLPVNN</sequence>
<dbReference type="EMBL" id="BPTT01000001">
    <property type="protein sequence ID" value="GJG33533.1"/>
    <property type="molecule type" value="Genomic_DNA"/>
</dbReference>
<evidence type="ECO:0000313" key="10">
    <source>
        <dbReference type="Proteomes" id="UP000887097"/>
    </source>
</evidence>
<dbReference type="InterPro" id="IPR011990">
    <property type="entry name" value="TPR-like_helical_dom_sf"/>
</dbReference>
<keyword evidence="5" id="KW-0418">Kinase</keyword>
<keyword evidence="6" id="KW-0902">Two-component regulatory system</keyword>
<dbReference type="RefSeq" id="WP_013065009.1">
    <property type="nucleotide sequence ID" value="NZ_BPTT01000001.1"/>
</dbReference>
<dbReference type="PANTHER" id="PTHR43711">
    <property type="entry name" value="TWO-COMPONENT HISTIDINE KINASE"/>
    <property type="match status" value="1"/>
</dbReference>
<keyword evidence="7" id="KW-1133">Transmembrane helix</keyword>
<dbReference type="GO" id="GO:0000155">
    <property type="term" value="F:phosphorelay sensor kinase activity"/>
    <property type="evidence" value="ECO:0007669"/>
    <property type="project" value="InterPro"/>
</dbReference>
<dbReference type="OMA" id="CIRHEIN"/>
<protein>
    <recommendedName>
        <fullName evidence="2">histidine kinase</fullName>
        <ecNumber evidence="2">2.7.13.3</ecNumber>
    </recommendedName>
</protein>
<evidence type="ECO:0000256" key="4">
    <source>
        <dbReference type="ARBA" id="ARBA00022679"/>
    </source>
</evidence>
<dbReference type="CDD" id="cd00082">
    <property type="entry name" value="HisKA"/>
    <property type="match status" value="1"/>
</dbReference>
<dbReference type="AlphaFoldDB" id="A0AA37I3U5"/>
<dbReference type="Proteomes" id="UP000887097">
    <property type="component" value="Unassembled WGS sequence"/>
</dbReference>
<dbReference type="SMART" id="SM00387">
    <property type="entry name" value="HATPase_c"/>
    <property type="match status" value="1"/>
</dbReference>
<keyword evidence="7" id="KW-0472">Membrane</keyword>
<dbReference type="InterPro" id="IPR036097">
    <property type="entry name" value="HisK_dim/P_sf"/>
</dbReference>
<dbReference type="SUPFAM" id="SSF55874">
    <property type="entry name" value="ATPase domain of HSP90 chaperone/DNA topoisomerase II/histidine kinase"/>
    <property type="match status" value="1"/>
</dbReference>
<evidence type="ECO:0000259" key="8">
    <source>
        <dbReference type="PROSITE" id="PS50109"/>
    </source>
</evidence>
<dbReference type="Pfam" id="PF00512">
    <property type="entry name" value="HisKA"/>
    <property type="match status" value="1"/>
</dbReference>
<evidence type="ECO:0000256" key="2">
    <source>
        <dbReference type="ARBA" id="ARBA00012438"/>
    </source>
</evidence>
<evidence type="ECO:0000313" key="9">
    <source>
        <dbReference type="EMBL" id="GJG33533.1"/>
    </source>
</evidence>
<dbReference type="GeneID" id="31502500"/>
<keyword evidence="3" id="KW-0597">Phosphoprotein</keyword>
<dbReference type="PRINTS" id="PR00344">
    <property type="entry name" value="BCTRLSENSOR"/>
</dbReference>
<comment type="caution">
    <text evidence="9">The sequence shown here is derived from an EMBL/GenBank/DDBJ whole genome shotgun (WGS) entry which is preliminary data.</text>
</comment>
<proteinExistence type="predicted"/>
<dbReference type="Gene3D" id="3.30.565.10">
    <property type="entry name" value="Histidine kinase-like ATPase, C-terminal domain"/>
    <property type="match status" value="1"/>
</dbReference>
<dbReference type="PROSITE" id="PS50109">
    <property type="entry name" value="HIS_KIN"/>
    <property type="match status" value="1"/>
</dbReference>
<dbReference type="InterPro" id="IPR004358">
    <property type="entry name" value="Sig_transdc_His_kin-like_C"/>
</dbReference>
<dbReference type="InterPro" id="IPR050736">
    <property type="entry name" value="Sensor_HK_Regulatory"/>
</dbReference>
<dbReference type="SUPFAM" id="SSF47384">
    <property type="entry name" value="Homodimeric domain of signal transducing histidine kinase"/>
    <property type="match status" value="1"/>
</dbReference>
<keyword evidence="4" id="KW-0808">Transferase</keyword>
<feature type="domain" description="Histidine kinase" evidence="8">
    <location>
        <begin position="444"/>
        <end position="658"/>
    </location>
</feature>
<gene>
    <name evidence="9" type="ORF">PRMUPPPA20_16420</name>
</gene>
<dbReference type="PANTHER" id="PTHR43711:SF1">
    <property type="entry name" value="HISTIDINE KINASE 1"/>
    <property type="match status" value="1"/>
</dbReference>
<dbReference type="InterPro" id="IPR036890">
    <property type="entry name" value="HATPase_C_sf"/>
</dbReference>
<dbReference type="Gene3D" id="1.10.287.130">
    <property type="match status" value="1"/>
</dbReference>
<evidence type="ECO:0000256" key="3">
    <source>
        <dbReference type="ARBA" id="ARBA00022553"/>
    </source>
</evidence>
<comment type="catalytic activity">
    <reaction evidence="1">
        <text>ATP + protein L-histidine = ADP + protein N-phospho-L-histidine.</text>
        <dbReference type="EC" id="2.7.13.3"/>
    </reaction>
</comment>
<evidence type="ECO:0000256" key="5">
    <source>
        <dbReference type="ARBA" id="ARBA00022777"/>
    </source>
</evidence>
<keyword evidence="7" id="KW-0812">Transmembrane</keyword>
<dbReference type="EC" id="2.7.13.3" evidence="2"/>
<evidence type="ECO:0000256" key="6">
    <source>
        <dbReference type="ARBA" id="ARBA00023012"/>
    </source>
</evidence>
<dbReference type="SUPFAM" id="SSF48452">
    <property type="entry name" value="TPR-like"/>
    <property type="match status" value="1"/>
</dbReference>
<dbReference type="InterPro" id="IPR005467">
    <property type="entry name" value="His_kinase_dom"/>
</dbReference>